<dbReference type="Proteomes" id="UP000625711">
    <property type="component" value="Unassembled WGS sequence"/>
</dbReference>
<keyword evidence="3" id="KW-1185">Reference proteome</keyword>
<dbReference type="AlphaFoldDB" id="A0A834HZ97"/>
<sequence length="68" mass="7415">MDVSRHTPHPFGIRFRPVSGRYRTGPQSVQGNKTSRMPIETKPVSGSFLAWAQSPGPLSPAVTDTHVT</sequence>
<evidence type="ECO:0000313" key="2">
    <source>
        <dbReference type="EMBL" id="KAF7271712.1"/>
    </source>
</evidence>
<gene>
    <name evidence="2" type="ORF">GWI33_015443</name>
</gene>
<protein>
    <submittedName>
        <fullName evidence="2">Uncharacterized protein</fullName>
    </submittedName>
</protein>
<name>A0A834HZ97_RHYFE</name>
<feature type="compositionally biased region" description="Polar residues" evidence="1">
    <location>
        <begin position="25"/>
        <end position="35"/>
    </location>
</feature>
<comment type="caution">
    <text evidence="2">The sequence shown here is derived from an EMBL/GenBank/DDBJ whole genome shotgun (WGS) entry which is preliminary data.</text>
</comment>
<feature type="region of interest" description="Disordered" evidence="1">
    <location>
        <begin position="1"/>
        <end position="40"/>
    </location>
</feature>
<dbReference type="EMBL" id="JAACXV010013912">
    <property type="protein sequence ID" value="KAF7271712.1"/>
    <property type="molecule type" value="Genomic_DNA"/>
</dbReference>
<evidence type="ECO:0000256" key="1">
    <source>
        <dbReference type="SAM" id="MobiDB-lite"/>
    </source>
</evidence>
<organism evidence="2 3">
    <name type="scientific">Rhynchophorus ferrugineus</name>
    <name type="common">Red palm weevil</name>
    <name type="synonym">Curculio ferrugineus</name>
    <dbReference type="NCBI Taxonomy" id="354439"/>
    <lineage>
        <taxon>Eukaryota</taxon>
        <taxon>Metazoa</taxon>
        <taxon>Ecdysozoa</taxon>
        <taxon>Arthropoda</taxon>
        <taxon>Hexapoda</taxon>
        <taxon>Insecta</taxon>
        <taxon>Pterygota</taxon>
        <taxon>Neoptera</taxon>
        <taxon>Endopterygota</taxon>
        <taxon>Coleoptera</taxon>
        <taxon>Polyphaga</taxon>
        <taxon>Cucujiformia</taxon>
        <taxon>Curculionidae</taxon>
        <taxon>Dryophthorinae</taxon>
        <taxon>Rhynchophorus</taxon>
    </lineage>
</organism>
<proteinExistence type="predicted"/>
<reference evidence="2" key="1">
    <citation type="submission" date="2020-08" db="EMBL/GenBank/DDBJ databases">
        <title>Genome sequencing and assembly of the red palm weevil Rhynchophorus ferrugineus.</title>
        <authorList>
            <person name="Dias G.B."/>
            <person name="Bergman C.M."/>
            <person name="Manee M."/>
        </authorList>
    </citation>
    <scope>NUCLEOTIDE SEQUENCE</scope>
    <source>
        <strain evidence="2">AA-2017</strain>
        <tissue evidence="2">Whole larva</tissue>
    </source>
</reference>
<evidence type="ECO:0000313" key="3">
    <source>
        <dbReference type="Proteomes" id="UP000625711"/>
    </source>
</evidence>
<accession>A0A834HZ97</accession>